<evidence type="ECO:0000313" key="2">
    <source>
        <dbReference type="EMBL" id="BBS35146.1"/>
    </source>
</evidence>
<keyword evidence="1" id="KW-0472">Membrane</keyword>
<dbReference type="AlphaFoldDB" id="A0A6S5JU11"/>
<name>A0A6S5JU11_ENTCL</name>
<geneLocation type="plasmid" evidence="2 3">
    <name>pWP5-S18-CRE-02_4</name>
</geneLocation>
<keyword evidence="2" id="KW-0614">Plasmid</keyword>
<dbReference type="Proteomes" id="UP000515488">
    <property type="component" value="Plasmid pWP5-S18-CRE-02_4"/>
</dbReference>
<organism evidence="2 3">
    <name type="scientific">Enterobacter cloacae</name>
    <dbReference type="NCBI Taxonomy" id="550"/>
    <lineage>
        <taxon>Bacteria</taxon>
        <taxon>Pseudomonadati</taxon>
        <taxon>Pseudomonadota</taxon>
        <taxon>Gammaproteobacteria</taxon>
        <taxon>Enterobacterales</taxon>
        <taxon>Enterobacteriaceae</taxon>
        <taxon>Enterobacter</taxon>
        <taxon>Enterobacter cloacae complex</taxon>
    </lineage>
</organism>
<feature type="transmembrane region" description="Helical" evidence="1">
    <location>
        <begin position="25"/>
        <end position="51"/>
    </location>
</feature>
<gene>
    <name evidence="2" type="ORF">WP5S18C02_P40080</name>
</gene>
<protein>
    <submittedName>
        <fullName evidence="2">Uncharacterized protein</fullName>
    </submittedName>
</protein>
<dbReference type="EMBL" id="AP022130">
    <property type="protein sequence ID" value="BBS35146.1"/>
    <property type="molecule type" value="Genomic_DNA"/>
</dbReference>
<keyword evidence="1" id="KW-1133">Transmembrane helix</keyword>
<reference evidence="2 3" key="1">
    <citation type="submission" date="2019-12" db="EMBL/GenBank/DDBJ databases">
        <title>complete genome sequences of Enterobacter cloacae str. WP5-S18-CRE-02 isolated from wastewater treatment plant effluent.</title>
        <authorList>
            <person name="Sekizuka T."/>
            <person name="Itokawa K."/>
            <person name="Yatsu K."/>
            <person name="Inamine Y."/>
            <person name="Kuroda M."/>
        </authorList>
    </citation>
    <scope>NUCLEOTIDE SEQUENCE [LARGE SCALE GENOMIC DNA]</scope>
    <source>
        <strain evidence="2 3">WP5-S18-CRE-02</strain>
        <plasmid evidence="2 3">pWP5-S18-CRE-02_4</plasmid>
    </source>
</reference>
<keyword evidence="1" id="KW-0812">Transmembrane</keyword>
<proteinExistence type="predicted"/>
<sequence>MFDLISDYVCSFIIARIVGNLLLQLVMALCSLPVMNLIVIFAILVTLFAIAREFKN</sequence>
<accession>A0A6S5JU11</accession>
<evidence type="ECO:0000313" key="3">
    <source>
        <dbReference type="Proteomes" id="UP000515488"/>
    </source>
</evidence>
<evidence type="ECO:0000256" key="1">
    <source>
        <dbReference type="SAM" id="Phobius"/>
    </source>
</evidence>